<dbReference type="Proteomes" id="UP000284434">
    <property type="component" value="Unassembled WGS sequence"/>
</dbReference>
<evidence type="ECO:0000313" key="1">
    <source>
        <dbReference type="EMBL" id="RGY09524.1"/>
    </source>
</evidence>
<dbReference type="AlphaFoldDB" id="A0A413IG70"/>
<accession>A0A413IG70</accession>
<name>A0A413IG70_9BACT</name>
<proteinExistence type="predicted"/>
<evidence type="ECO:0000313" key="2">
    <source>
        <dbReference type="Proteomes" id="UP000284434"/>
    </source>
</evidence>
<comment type="caution">
    <text evidence="1">The sequence shown here is derived from an EMBL/GenBank/DDBJ whole genome shotgun (WGS) entry which is preliminary data.</text>
</comment>
<gene>
    <name evidence="1" type="ORF">DXA53_01705</name>
</gene>
<organism evidence="1 2">
    <name type="scientific">Odoribacter splanchnicus</name>
    <dbReference type="NCBI Taxonomy" id="28118"/>
    <lineage>
        <taxon>Bacteria</taxon>
        <taxon>Pseudomonadati</taxon>
        <taxon>Bacteroidota</taxon>
        <taxon>Bacteroidia</taxon>
        <taxon>Bacteroidales</taxon>
        <taxon>Odoribacteraceae</taxon>
        <taxon>Odoribacter</taxon>
    </lineage>
</organism>
<reference evidence="1 2" key="1">
    <citation type="submission" date="2018-08" db="EMBL/GenBank/DDBJ databases">
        <title>A genome reference for cultivated species of the human gut microbiota.</title>
        <authorList>
            <person name="Zou Y."/>
            <person name="Xue W."/>
            <person name="Luo G."/>
        </authorList>
    </citation>
    <scope>NUCLEOTIDE SEQUENCE [LARGE SCALE GENOMIC DNA]</scope>
    <source>
        <strain evidence="1 2">OF03-11</strain>
    </source>
</reference>
<protein>
    <submittedName>
        <fullName evidence="1">Uncharacterized protein</fullName>
    </submittedName>
</protein>
<sequence length="93" mass="11269">MGELDMQVMEFWEMRLKDFFLKLHYYNEKKQRELEVYANLLRMQTVSLINVQLDKKSRITDPKKFWLFPWEIESVQESGVQDIGNVIKLSKLL</sequence>
<dbReference type="EMBL" id="QSCO01000002">
    <property type="protein sequence ID" value="RGY09524.1"/>
    <property type="molecule type" value="Genomic_DNA"/>
</dbReference>